<name>A0AAD9FUL1_PAPLA</name>
<dbReference type="InterPro" id="IPR006909">
    <property type="entry name" value="Rad21/Rec8_C_eu"/>
</dbReference>
<evidence type="ECO:0000259" key="6">
    <source>
        <dbReference type="Pfam" id="PF04825"/>
    </source>
</evidence>
<evidence type="ECO:0000313" key="8">
    <source>
        <dbReference type="Proteomes" id="UP001182556"/>
    </source>
</evidence>
<dbReference type="GO" id="GO:0030892">
    <property type="term" value="C:mitotic cohesin complex"/>
    <property type="evidence" value="ECO:0007669"/>
    <property type="project" value="TreeGrafter"/>
</dbReference>
<dbReference type="InterPro" id="IPR006910">
    <property type="entry name" value="Rad21_Rec8_N"/>
</dbReference>
<feature type="region of interest" description="Disordered" evidence="4">
    <location>
        <begin position="252"/>
        <end position="284"/>
    </location>
</feature>
<feature type="region of interest" description="Disordered" evidence="4">
    <location>
        <begin position="398"/>
        <end position="430"/>
    </location>
</feature>
<evidence type="ECO:0000256" key="4">
    <source>
        <dbReference type="SAM" id="MobiDB-lite"/>
    </source>
</evidence>
<evidence type="ECO:0000313" key="7">
    <source>
        <dbReference type="EMBL" id="KAK1926411.1"/>
    </source>
</evidence>
<dbReference type="GO" id="GO:1990414">
    <property type="term" value="P:replication-born double-strand break repair via sister chromatid exchange"/>
    <property type="evidence" value="ECO:0007669"/>
    <property type="project" value="TreeGrafter"/>
</dbReference>
<dbReference type="Gene3D" id="1.10.10.580">
    <property type="entry name" value="Structural maintenance of chromosome 1. Chain E"/>
    <property type="match status" value="1"/>
</dbReference>
<comment type="subcellular location">
    <subcellularLocation>
        <location evidence="1">Nucleus</location>
    </subcellularLocation>
</comment>
<feature type="compositionally biased region" description="Basic and acidic residues" evidence="4">
    <location>
        <begin position="411"/>
        <end position="423"/>
    </location>
</feature>
<dbReference type="GO" id="GO:0003682">
    <property type="term" value="F:chromatin binding"/>
    <property type="evidence" value="ECO:0007669"/>
    <property type="project" value="TreeGrafter"/>
</dbReference>
<dbReference type="InterPro" id="IPR023093">
    <property type="entry name" value="ScpA-like_C"/>
</dbReference>
<evidence type="ECO:0000256" key="2">
    <source>
        <dbReference type="ARBA" id="ARBA00009870"/>
    </source>
</evidence>
<protein>
    <submittedName>
        <fullName evidence="7">Rec8 like protein-domain-containing protein</fullName>
    </submittedName>
</protein>
<gene>
    <name evidence="7" type="ORF">DB88DRAFT_481717</name>
</gene>
<dbReference type="Proteomes" id="UP001182556">
    <property type="component" value="Unassembled WGS sequence"/>
</dbReference>
<proteinExistence type="inferred from homology"/>
<comment type="caution">
    <text evidence="7">The sequence shown here is derived from an EMBL/GenBank/DDBJ whole genome shotgun (WGS) entry which is preliminary data.</text>
</comment>
<keyword evidence="8" id="KW-1185">Reference proteome</keyword>
<keyword evidence="3" id="KW-0539">Nucleus</keyword>
<dbReference type="Pfam" id="PF04825">
    <property type="entry name" value="Rad21_Rec8_N"/>
    <property type="match status" value="1"/>
</dbReference>
<accession>A0AAD9FUL1</accession>
<dbReference type="GO" id="GO:0007064">
    <property type="term" value="P:mitotic sister chromatid cohesion"/>
    <property type="evidence" value="ECO:0007669"/>
    <property type="project" value="TreeGrafter"/>
</dbReference>
<evidence type="ECO:0000256" key="1">
    <source>
        <dbReference type="ARBA" id="ARBA00004123"/>
    </source>
</evidence>
<dbReference type="InterPro" id="IPR036390">
    <property type="entry name" value="WH_DNA-bd_sf"/>
</dbReference>
<feature type="domain" description="Rad21/Rec8-like protein C-terminal eukaryotic" evidence="5">
    <location>
        <begin position="542"/>
        <end position="593"/>
    </location>
</feature>
<sequence length="599" mass="65500">MLLTELILSKRGPLAKVWLSAHQERKLNKQQTLGIDVGESVDAILEQEDGPIALRLSGQLMLGVTRIYSRKVQYLLDDCEDTRKRITIAFQPGIVDLPEDQIRASKNAITISDTPNDFNFMDWSWAAAPPEISSRGLHTAPEAQINLRPTTREFGAYNFGRPVVPSIYGRSSTSRNGSHDDLTSHLDSQDFSGVDLGLTAEGDFSMDIEAGRDAMSNLSRQGSVGKRGASLDIVPEAGGFDMGFEGVDLGLDFGEQPELPPLEERSRRESSALSTPPPVSPPQLVAEFTPRTAARFSRPEQPAKPKRARLLHADEELELPDEDFVAPNEDSAILAQTHYIPSDPEVVRLRSIAADPAAHFLPTVNIGGTTMIYAGPEGLAPELTELFTFPANILRRDRGQDEEAGPAAKRPRVEQTPELEAGRRGSMFPPSEHAFDTGHDFGMDILPEAGDEFALPEFATPRKEASLAPSRAESIARAIQFGGEADHPLAMFDPRRTDSQSIHETPTKSVVSETSRGGFSKNTGMAMGLLRKEIEAIEAEDKVINFNSIASGASKKAAAAFFFEMLVLGTKDCVRLEQDRAFEGIKIRSKPRLFQDLSA</sequence>
<dbReference type="Pfam" id="PF04824">
    <property type="entry name" value="Rad21_Rec8"/>
    <property type="match status" value="1"/>
</dbReference>
<dbReference type="InterPro" id="IPR039781">
    <property type="entry name" value="Rad21/Rec8-like"/>
</dbReference>
<dbReference type="PANTHER" id="PTHR12585:SF69">
    <property type="entry name" value="FI11703P"/>
    <property type="match status" value="1"/>
</dbReference>
<evidence type="ECO:0000259" key="5">
    <source>
        <dbReference type="Pfam" id="PF04824"/>
    </source>
</evidence>
<feature type="domain" description="Rad21/Rec8-like protein N-terminal" evidence="6">
    <location>
        <begin position="1"/>
        <end position="103"/>
    </location>
</feature>
<feature type="region of interest" description="Disordered" evidence="4">
    <location>
        <begin position="497"/>
        <end position="517"/>
    </location>
</feature>
<organism evidence="7 8">
    <name type="scientific">Papiliotrema laurentii</name>
    <name type="common">Cryptococcus laurentii</name>
    <dbReference type="NCBI Taxonomy" id="5418"/>
    <lineage>
        <taxon>Eukaryota</taxon>
        <taxon>Fungi</taxon>
        <taxon>Dikarya</taxon>
        <taxon>Basidiomycota</taxon>
        <taxon>Agaricomycotina</taxon>
        <taxon>Tremellomycetes</taxon>
        <taxon>Tremellales</taxon>
        <taxon>Rhynchogastremaceae</taxon>
        <taxon>Papiliotrema</taxon>
    </lineage>
</organism>
<dbReference type="EMBL" id="JAODAN010000002">
    <property type="protein sequence ID" value="KAK1926411.1"/>
    <property type="molecule type" value="Genomic_DNA"/>
</dbReference>
<dbReference type="SUPFAM" id="SSF46785">
    <property type="entry name" value="Winged helix' DNA-binding domain"/>
    <property type="match status" value="1"/>
</dbReference>
<dbReference type="AlphaFoldDB" id="A0AAD9FUL1"/>
<feature type="compositionally biased region" description="Polar residues" evidence="4">
    <location>
        <begin position="499"/>
        <end position="517"/>
    </location>
</feature>
<dbReference type="PANTHER" id="PTHR12585">
    <property type="entry name" value="SCC1 / RAD21 FAMILY MEMBER"/>
    <property type="match status" value="1"/>
</dbReference>
<reference evidence="7" key="1">
    <citation type="submission" date="2023-02" db="EMBL/GenBank/DDBJ databases">
        <title>Identification and recombinant expression of a fungal hydrolase from Papiliotrema laurentii that hydrolyzes apple cutin and clears colloidal polyester polyurethane.</title>
        <authorList>
            <consortium name="DOE Joint Genome Institute"/>
            <person name="Roman V.A."/>
            <person name="Bojanowski C."/>
            <person name="Crable B.R."/>
            <person name="Wagner D.N."/>
            <person name="Hung C.S."/>
            <person name="Nadeau L.J."/>
            <person name="Schratz L."/>
            <person name="Haridas S."/>
            <person name="Pangilinan J."/>
            <person name="Lipzen A."/>
            <person name="Na H."/>
            <person name="Yan M."/>
            <person name="Ng V."/>
            <person name="Grigoriev I.V."/>
            <person name="Spatafora J.W."/>
            <person name="Barlow D."/>
            <person name="Biffinger J."/>
            <person name="Kelley-Loughnane N."/>
            <person name="Varaljay V.A."/>
            <person name="Crookes-Goodson W.J."/>
        </authorList>
    </citation>
    <scope>NUCLEOTIDE SEQUENCE</scope>
    <source>
        <strain evidence="7">5307AH</strain>
    </source>
</reference>
<comment type="similarity">
    <text evidence="2">Belongs to the rad21 family.</text>
</comment>
<evidence type="ECO:0000256" key="3">
    <source>
        <dbReference type="ARBA" id="ARBA00023242"/>
    </source>
</evidence>
<dbReference type="GO" id="GO:0005634">
    <property type="term" value="C:nucleus"/>
    <property type="evidence" value="ECO:0007669"/>
    <property type="project" value="UniProtKB-SubCell"/>
</dbReference>